<comment type="caution">
    <text evidence="6">The sequence shown here is derived from an EMBL/GenBank/DDBJ whole genome shotgun (WGS) entry which is preliminary data.</text>
</comment>
<organism evidence="6 7">
    <name type="scientific">Paracidovorax wautersii</name>
    <dbReference type="NCBI Taxonomy" id="1177982"/>
    <lineage>
        <taxon>Bacteria</taxon>
        <taxon>Pseudomonadati</taxon>
        <taxon>Pseudomonadota</taxon>
        <taxon>Betaproteobacteria</taxon>
        <taxon>Burkholderiales</taxon>
        <taxon>Comamonadaceae</taxon>
        <taxon>Paracidovorax</taxon>
    </lineage>
</organism>
<keyword evidence="2" id="KW-0805">Transcription regulation</keyword>
<dbReference type="InterPro" id="IPR000847">
    <property type="entry name" value="LysR_HTH_N"/>
</dbReference>
<dbReference type="GO" id="GO:0003700">
    <property type="term" value="F:DNA-binding transcription factor activity"/>
    <property type="evidence" value="ECO:0007669"/>
    <property type="project" value="InterPro"/>
</dbReference>
<dbReference type="InterPro" id="IPR036390">
    <property type="entry name" value="WH_DNA-bd_sf"/>
</dbReference>
<gene>
    <name evidence="6" type="primary">pcpR_1</name>
    <name evidence="6" type="ORF">GAK30_00347</name>
</gene>
<comment type="similarity">
    <text evidence="1">Belongs to the LysR transcriptional regulatory family.</text>
</comment>
<proteinExistence type="inferred from homology"/>
<dbReference type="Proteomes" id="UP000461670">
    <property type="component" value="Unassembled WGS sequence"/>
</dbReference>
<dbReference type="PRINTS" id="PR00039">
    <property type="entry name" value="HTHLYSR"/>
</dbReference>
<dbReference type="PROSITE" id="PS50931">
    <property type="entry name" value="HTH_LYSR"/>
    <property type="match status" value="1"/>
</dbReference>
<evidence type="ECO:0000313" key="7">
    <source>
        <dbReference type="Proteomes" id="UP000461670"/>
    </source>
</evidence>
<evidence type="ECO:0000313" key="6">
    <source>
        <dbReference type="EMBL" id="KAF1023684.1"/>
    </source>
</evidence>
<feature type="domain" description="HTH lysR-type" evidence="5">
    <location>
        <begin position="8"/>
        <end position="65"/>
    </location>
</feature>
<evidence type="ECO:0000256" key="3">
    <source>
        <dbReference type="ARBA" id="ARBA00023125"/>
    </source>
</evidence>
<accession>A0A7V8FRY0</accession>
<dbReference type="Pfam" id="PF00126">
    <property type="entry name" value="HTH_1"/>
    <property type="match status" value="1"/>
</dbReference>
<dbReference type="GO" id="GO:0003677">
    <property type="term" value="F:DNA binding"/>
    <property type="evidence" value="ECO:0007669"/>
    <property type="project" value="UniProtKB-KW"/>
</dbReference>
<dbReference type="SUPFAM" id="SSF53850">
    <property type="entry name" value="Periplasmic binding protein-like II"/>
    <property type="match status" value="1"/>
</dbReference>
<dbReference type="EMBL" id="WNDQ01000003">
    <property type="protein sequence ID" value="KAF1023684.1"/>
    <property type="molecule type" value="Genomic_DNA"/>
</dbReference>
<dbReference type="PANTHER" id="PTHR30118:SF15">
    <property type="entry name" value="TRANSCRIPTIONAL REGULATORY PROTEIN"/>
    <property type="match status" value="1"/>
</dbReference>
<keyword evidence="4" id="KW-0804">Transcription</keyword>
<reference evidence="7" key="1">
    <citation type="journal article" date="2020" name="MBio">
        <title>Horizontal gene transfer to a defensive symbiont with a reduced genome amongst a multipartite beetle microbiome.</title>
        <authorList>
            <person name="Waterworth S.C."/>
            <person name="Florez L.V."/>
            <person name="Rees E.R."/>
            <person name="Hertweck C."/>
            <person name="Kaltenpoth M."/>
            <person name="Kwan J.C."/>
        </authorList>
    </citation>
    <scope>NUCLEOTIDE SEQUENCE [LARGE SCALE GENOMIC DNA]</scope>
</reference>
<keyword evidence="3" id="KW-0238">DNA-binding</keyword>
<dbReference type="AlphaFoldDB" id="A0A7V8FRY0"/>
<dbReference type="CDD" id="cd08459">
    <property type="entry name" value="PBP2_DntR_NahR_LinR_like"/>
    <property type="match status" value="1"/>
</dbReference>
<protein>
    <submittedName>
        <fullName evidence="6">PCP degradation transcriptional activation protein</fullName>
    </submittedName>
</protein>
<dbReference type="PANTHER" id="PTHR30118">
    <property type="entry name" value="HTH-TYPE TRANSCRIPTIONAL REGULATOR LEUO-RELATED"/>
    <property type="match status" value="1"/>
</dbReference>
<evidence type="ECO:0000256" key="4">
    <source>
        <dbReference type="ARBA" id="ARBA00023163"/>
    </source>
</evidence>
<dbReference type="SUPFAM" id="SSF46785">
    <property type="entry name" value="Winged helix' DNA-binding domain"/>
    <property type="match status" value="1"/>
</dbReference>
<dbReference type="Gene3D" id="1.10.10.10">
    <property type="entry name" value="Winged helix-like DNA-binding domain superfamily/Winged helix DNA-binding domain"/>
    <property type="match status" value="1"/>
</dbReference>
<sequence length="307" mass="34443">MKELDLRFDLNLLRVLVALHRWRSVSKAAEALQLSQPATSLALGRLRKAVHDPLFVRSRSGMVPTSRCSELAEAAAKALSGFNEHLLNQPAFDPATSRRDFVVAAVDVGELHFLPRLMVYLHHMAPHCNLQCKTFALNEIETAMEEGRCDLALGLFAELAKSSLHVQHLSTQRMVCLVRQDHPTVRSSRVDMAGFLALSHVVVRPTGLSQELFESRLKAQGGTRRVQLVTEHFMAVPSIIAATDLIVTVPRPIADYYARIEKLRVVEPPINIDAFPVSVFWHPCFHLDPAVRWLRESIIHLFRSDGT</sequence>
<dbReference type="Pfam" id="PF03466">
    <property type="entry name" value="LysR_substrate"/>
    <property type="match status" value="1"/>
</dbReference>
<dbReference type="InterPro" id="IPR036388">
    <property type="entry name" value="WH-like_DNA-bd_sf"/>
</dbReference>
<dbReference type="Gene3D" id="3.40.190.10">
    <property type="entry name" value="Periplasmic binding protein-like II"/>
    <property type="match status" value="2"/>
</dbReference>
<name>A0A7V8FRY0_9BURK</name>
<evidence type="ECO:0000259" key="5">
    <source>
        <dbReference type="PROSITE" id="PS50931"/>
    </source>
</evidence>
<evidence type="ECO:0000256" key="1">
    <source>
        <dbReference type="ARBA" id="ARBA00009437"/>
    </source>
</evidence>
<dbReference type="InterPro" id="IPR005119">
    <property type="entry name" value="LysR_subst-bd"/>
</dbReference>
<dbReference type="InterPro" id="IPR050389">
    <property type="entry name" value="LysR-type_TF"/>
</dbReference>
<evidence type="ECO:0000256" key="2">
    <source>
        <dbReference type="ARBA" id="ARBA00023015"/>
    </source>
</evidence>